<proteinExistence type="predicted"/>
<dbReference type="GO" id="GO:0005524">
    <property type="term" value="F:ATP binding"/>
    <property type="evidence" value="ECO:0007669"/>
    <property type="project" value="UniProtKB-KW"/>
</dbReference>
<evidence type="ECO:0000259" key="4">
    <source>
        <dbReference type="SMART" id="SM00382"/>
    </source>
</evidence>
<name>A0A0F7U8B1_NEOCL</name>
<feature type="compositionally biased region" description="Basic and acidic residues" evidence="3">
    <location>
        <begin position="1011"/>
        <end position="1022"/>
    </location>
</feature>
<dbReference type="Gene3D" id="3.40.50.300">
    <property type="entry name" value="P-loop containing nucleotide triphosphate hydrolases"/>
    <property type="match status" value="1"/>
</dbReference>
<evidence type="ECO:0000313" key="5">
    <source>
        <dbReference type="EMBL" id="CEL64865.1"/>
    </source>
</evidence>
<protein>
    <submittedName>
        <fullName evidence="5">ATPase domain-containing cell division control protein, putative</fullName>
    </submittedName>
</protein>
<evidence type="ECO:0000256" key="1">
    <source>
        <dbReference type="ARBA" id="ARBA00022741"/>
    </source>
</evidence>
<sequence length="1125" mass="121054">MLQQLKRRWQLALPTCCHAGRDGDVSDLLSLVRDFCLLCAERDIASAVDGSKDTIGPECGDQFESPTSWQAWWQRKLKPVRGVTVEGVPGAGKRQLCRSIAAHAPWLRPSATAEGGFAQPSSRTRSRETPASCPASGERGIPIEGLYEIDLRHYINHGAPVLATECLILTKGASSARNGRAEHAERGGRRFCESASPSRLSPSAALEEILARVTEEARIRRSLFRLWLLQTLRESGFKGALRPTAGSNSDANMPAPLAATGVCTAEVAGDTPSRSGRRLSKGSGGAAARSISRVWDVAAGGGCCFLVIDNLELLRASETGDSEGHSFASQAEAETRKNIAPPAAALVVETLCRFVSLWHEENLRIFMFAPLEPGSAARLNTGKRRSTAWQTEDGAASRSLSLHQLLPRELLRPGFFERRICLPDTLHDEERAAMLRLHLTRACSTARVRLLPRRPRNVTPAESPATDAKEVEARNEHLGLETPASEALEGDGRRESRLEKDGCLHEELAIAASEWTAGYQPADLRALVRAAAQVAFQGDVRRAVSAQVSARACVRDVFEDLHQEAAGVDLRNGRPIAKKPCHLFTLDNFRIALLGAGGSPVARIASSLQVVPHAPDPPSGKGGCVAFGVGRLGGMHRVIPLSEDQLETATLASSRAERHPAGNPRSTPQDADGAGDGHRRETALEEGNLANMAARHGDTIAASEAEESGQQGSVADSADVEPLVNRSYRLVRGFSGIIGQDALISQLRRQVIEPVLTDRLLKNAAIDTAARRAAPVGVLIAGDPGTGKSLLAAAIAHELRSTLLVVSPGELLRATLGSADKQLMRIFDIAEKAAPCVLLIEDIHLLAPATDMSSEKQTPLHVLDGDDGASEGLSTSREGTCKRLPPRGGRGACGGRLLHTLLLRLDHLRRQRQFGRQTASSVARAAGILVIGTADRGMGVDSRLLTHYRLQYRYVTKPAAQWTFADARDLLQLYLRGRVRPDSMSGSTADAITEVLRHVRRLSSADSSDPGPDRENNADRNRMRYRGVGADDACGRIPAFWVLLTQEAAVCAVERHVRAQAPLGRNEFGTNRSGTAEDTVLDFAPGLEHDRLAGASRLAPDTANNGSWIEPCDLIAGLHRLTTTR</sequence>
<feature type="region of interest" description="Disordered" evidence="3">
    <location>
        <begin position="454"/>
        <end position="496"/>
    </location>
</feature>
<dbReference type="PANTHER" id="PTHR23077">
    <property type="entry name" value="AAA-FAMILY ATPASE"/>
    <property type="match status" value="1"/>
</dbReference>
<keyword evidence="1" id="KW-0547">Nucleotide-binding</keyword>
<feature type="compositionally biased region" description="Basic and acidic residues" evidence="3">
    <location>
        <begin position="467"/>
        <end position="479"/>
    </location>
</feature>
<feature type="region of interest" description="Disordered" evidence="3">
    <location>
        <begin position="1001"/>
        <end position="1023"/>
    </location>
</feature>
<feature type="region of interest" description="Disordered" evidence="3">
    <location>
        <begin position="857"/>
        <end position="886"/>
    </location>
</feature>
<reference evidence="5" key="1">
    <citation type="journal article" date="2015" name="PLoS ONE">
        <title>Comprehensive Evaluation of Toxoplasma gondii VEG and Neospora caninum LIV Genomes with Tachyzoite Stage Transcriptome and Proteome Defines Novel Transcript Features.</title>
        <authorList>
            <person name="Ramaprasad A."/>
            <person name="Mourier T."/>
            <person name="Naeem R."/>
            <person name="Malas T.B."/>
            <person name="Moussa E."/>
            <person name="Panigrahi A."/>
            <person name="Vermont S.J."/>
            <person name="Otto T.D."/>
            <person name="Wastling J."/>
            <person name="Pain A."/>
        </authorList>
    </citation>
    <scope>NUCLEOTIDE SEQUENCE</scope>
    <source>
        <strain evidence="5">Liverpool</strain>
    </source>
</reference>
<dbReference type="AlphaFoldDB" id="A0A0F7U8B1"/>
<dbReference type="GO" id="GO:0016887">
    <property type="term" value="F:ATP hydrolysis activity"/>
    <property type="evidence" value="ECO:0007669"/>
    <property type="project" value="InterPro"/>
</dbReference>
<accession>A0A0F7U8B1</accession>
<dbReference type="InterPro" id="IPR003959">
    <property type="entry name" value="ATPase_AAA_core"/>
</dbReference>
<dbReference type="Pfam" id="PF00004">
    <property type="entry name" value="AAA"/>
    <property type="match status" value="1"/>
</dbReference>
<dbReference type="InterPro" id="IPR003593">
    <property type="entry name" value="AAA+_ATPase"/>
</dbReference>
<keyword evidence="5" id="KW-0131">Cell cycle</keyword>
<dbReference type="InterPro" id="IPR050168">
    <property type="entry name" value="AAA_ATPase_domain"/>
</dbReference>
<evidence type="ECO:0000256" key="2">
    <source>
        <dbReference type="ARBA" id="ARBA00022840"/>
    </source>
</evidence>
<dbReference type="PANTHER" id="PTHR23077:SF171">
    <property type="entry name" value="NUCLEAR VALOSIN-CONTAINING PROTEIN-LIKE"/>
    <property type="match status" value="1"/>
</dbReference>
<gene>
    <name evidence="5" type="ORF">BN1204_007350</name>
</gene>
<feature type="region of interest" description="Disordered" evidence="3">
    <location>
        <begin position="111"/>
        <end position="136"/>
    </location>
</feature>
<dbReference type="GO" id="GO:0051301">
    <property type="term" value="P:cell division"/>
    <property type="evidence" value="ECO:0007669"/>
    <property type="project" value="UniProtKB-KW"/>
</dbReference>
<keyword evidence="2" id="KW-0067">ATP-binding</keyword>
<organism evidence="5">
    <name type="scientific">Neospora caninum (strain Liverpool)</name>
    <dbReference type="NCBI Taxonomy" id="572307"/>
    <lineage>
        <taxon>Eukaryota</taxon>
        <taxon>Sar</taxon>
        <taxon>Alveolata</taxon>
        <taxon>Apicomplexa</taxon>
        <taxon>Conoidasida</taxon>
        <taxon>Coccidia</taxon>
        <taxon>Eucoccidiorida</taxon>
        <taxon>Eimeriorina</taxon>
        <taxon>Sarcocystidae</taxon>
        <taxon>Neospora</taxon>
    </lineage>
</organism>
<evidence type="ECO:0000256" key="3">
    <source>
        <dbReference type="SAM" id="MobiDB-lite"/>
    </source>
</evidence>
<feature type="domain" description="AAA+ ATPase" evidence="4">
    <location>
        <begin position="774"/>
        <end position="960"/>
    </location>
</feature>
<dbReference type="CDD" id="cd19481">
    <property type="entry name" value="RecA-like_protease"/>
    <property type="match status" value="1"/>
</dbReference>
<keyword evidence="5" id="KW-0132">Cell division</keyword>
<dbReference type="SUPFAM" id="SSF52540">
    <property type="entry name" value="P-loop containing nucleoside triphosphate hydrolases"/>
    <property type="match status" value="2"/>
</dbReference>
<feature type="region of interest" description="Disordered" evidence="3">
    <location>
        <begin position="652"/>
        <end position="680"/>
    </location>
</feature>
<dbReference type="InterPro" id="IPR027417">
    <property type="entry name" value="P-loop_NTPase"/>
</dbReference>
<dbReference type="SMART" id="SM00382">
    <property type="entry name" value="AAA"/>
    <property type="match status" value="1"/>
</dbReference>
<dbReference type="EMBL" id="LN714477">
    <property type="protein sequence ID" value="CEL64865.1"/>
    <property type="molecule type" value="Genomic_DNA"/>
</dbReference>